<dbReference type="Ensembl" id="ENSSPUT00000006992.1">
    <property type="protein sequence ID" value="ENSSPUP00000006573.1"/>
    <property type="gene ID" value="ENSSPUG00000005063.1"/>
</dbReference>
<dbReference type="AlphaFoldDB" id="A0A8D0GLA4"/>
<evidence type="ECO:0000313" key="3">
    <source>
        <dbReference type="Ensembl" id="ENSSPUP00000006573.1"/>
    </source>
</evidence>
<keyword evidence="4" id="KW-1185">Reference proteome</keyword>
<reference evidence="3" key="2">
    <citation type="submission" date="2025-09" db="UniProtKB">
        <authorList>
            <consortium name="Ensembl"/>
        </authorList>
    </citation>
    <scope>IDENTIFICATION</scope>
</reference>
<dbReference type="Gene3D" id="2.30.29.30">
    <property type="entry name" value="Pleckstrin-homology domain (PH domain)/Phosphotyrosine-binding domain (PTB)"/>
    <property type="match status" value="1"/>
</dbReference>
<protein>
    <recommendedName>
        <fullName evidence="2">PID domain-containing protein</fullName>
    </recommendedName>
</protein>
<evidence type="ECO:0000313" key="4">
    <source>
        <dbReference type="Proteomes" id="UP000694392"/>
    </source>
</evidence>
<sequence>MREPLLEGMGFALKYLGMTLVEKPKGEEMAAAAIRRITSMARVGAKKFQKVILTVSPRGISLQDAETLEMIENVSIYRLQAGTAPWAPLPHEEHQAGQCQPASHRPCGQPPLQAAFWGIVCGTFPLSPVQPMQVPQAREQGSGGLQESRPRISPHTGSVMLGRGAPVPCAWLPRCCWDVTGSAPRNTTILVPF</sequence>
<proteinExistence type="predicted"/>
<dbReference type="Proteomes" id="UP000694392">
    <property type="component" value="Unplaced"/>
</dbReference>
<dbReference type="PROSITE" id="PS01179">
    <property type="entry name" value="PID"/>
    <property type="match status" value="1"/>
</dbReference>
<organism evidence="3 4">
    <name type="scientific">Sphenodon punctatus</name>
    <name type="common">Tuatara</name>
    <name type="synonym">Hatteria punctata</name>
    <dbReference type="NCBI Taxonomy" id="8508"/>
    <lineage>
        <taxon>Eukaryota</taxon>
        <taxon>Metazoa</taxon>
        <taxon>Chordata</taxon>
        <taxon>Craniata</taxon>
        <taxon>Vertebrata</taxon>
        <taxon>Euteleostomi</taxon>
        <taxon>Lepidosauria</taxon>
        <taxon>Sphenodontia</taxon>
        <taxon>Sphenodontidae</taxon>
        <taxon>Sphenodon</taxon>
    </lineage>
</organism>
<dbReference type="PANTHER" id="PTHR11232">
    <property type="entry name" value="PHOSPHOTYROSINE INTERACTION DOMAIN-CONTAINING FAMILY MEMBER"/>
    <property type="match status" value="1"/>
</dbReference>
<dbReference type="InterPro" id="IPR011993">
    <property type="entry name" value="PH-like_dom_sf"/>
</dbReference>
<feature type="domain" description="PID" evidence="2">
    <location>
        <begin position="11"/>
        <end position="79"/>
    </location>
</feature>
<accession>A0A8D0GLA4</accession>
<name>A0A8D0GLA4_SPHPU</name>
<reference evidence="3" key="1">
    <citation type="submission" date="2025-08" db="UniProtKB">
        <authorList>
            <consortium name="Ensembl"/>
        </authorList>
    </citation>
    <scope>IDENTIFICATION</scope>
</reference>
<dbReference type="GeneTree" id="ENSGT00940000165540"/>
<dbReference type="InterPro" id="IPR006020">
    <property type="entry name" value="PTB/PI_dom"/>
</dbReference>
<dbReference type="InterPro" id="IPR051133">
    <property type="entry name" value="Adapter_Engulfment-Domain"/>
</dbReference>
<evidence type="ECO:0000256" key="1">
    <source>
        <dbReference type="SAM" id="MobiDB-lite"/>
    </source>
</evidence>
<dbReference type="SUPFAM" id="SSF50729">
    <property type="entry name" value="PH domain-like"/>
    <property type="match status" value="1"/>
</dbReference>
<feature type="region of interest" description="Disordered" evidence="1">
    <location>
        <begin position="134"/>
        <end position="154"/>
    </location>
</feature>
<dbReference type="PANTHER" id="PTHR11232:SF81">
    <property type="entry name" value="PID DOMAIN-CONTAINING PROTEIN"/>
    <property type="match status" value="1"/>
</dbReference>
<evidence type="ECO:0000259" key="2">
    <source>
        <dbReference type="PROSITE" id="PS01179"/>
    </source>
</evidence>